<dbReference type="Pfam" id="PF07603">
    <property type="entry name" value="Lcl_C"/>
    <property type="match status" value="1"/>
</dbReference>
<dbReference type="InterPro" id="IPR013783">
    <property type="entry name" value="Ig-like_fold"/>
</dbReference>
<dbReference type="SMART" id="SM00429">
    <property type="entry name" value="IPT"/>
    <property type="match status" value="1"/>
</dbReference>
<comment type="subcellular location">
    <subcellularLocation>
        <location evidence="1">Cell envelope</location>
    </subcellularLocation>
</comment>
<accession>A0A1T4NS63</accession>
<evidence type="ECO:0000256" key="4">
    <source>
        <dbReference type="SAM" id="SignalP"/>
    </source>
</evidence>
<dbReference type="Proteomes" id="UP000190102">
    <property type="component" value="Unassembled WGS sequence"/>
</dbReference>
<evidence type="ECO:0000256" key="1">
    <source>
        <dbReference type="ARBA" id="ARBA00004196"/>
    </source>
</evidence>
<evidence type="ECO:0000259" key="5">
    <source>
        <dbReference type="PROSITE" id="PS50025"/>
    </source>
</evidence>
<dbReference type="CDD" id="cd00110">
    <property type="entry name" value="LamG"/>
    <property type="match status" value="1"/>
</dbReference>
<feature type="domain" description="Laminin G" evidence="5">
    <location>
        <begin position="946"/>
        <end position="1122"/>
    </location>
</feature>
<dbReference type="RefSeq" id="WP_078790012.1">
    <property type="nucleotide sequence ID" value="NZ_FUWR01000008.1"/>
</dbReference>
<keyword evidence="2 4" id="KW-0732">Signal</keyword>
<feature type="chain" id="PRO_5012368766" evidence="4">
    <location>
        <begin position="24"/>
        <end position="1317"/>
    </location>
</feature>
<dbReference type="PROSITE" id="PS50025">
    <property type="entry name" value="LAM_G_DOMAIN"/>
    <property type="match status" value="1"/>
</dbReference>
<dbReference type="PANTHER" id="PTHR42535">
    <property type="entry name" value="OOKINETE PROTEIN, PUTATIVE-RELATED"/>
    <property type="match status" value="1"/>
</dbReference>
<dbReference type="InterPro" id="IPR011460">
    <property type="entry name" value="Lcl_C"/>
</dbReference>
<dbReference type="GO" id="GO:0030313">
    <property type="term" value="C:cell envelope"/>
    <property type="evidence" value="ECO:0007669"/>
    <property type="project" value="UniProtKB-SubCell"/>
</dbReference>
<evidence type="ECO:0000313" key="6">
    <source>
        <dbReference type="EMBL" id="SJZ82130.1"/>
    </source>
</evidence>
<organism evidence="6 7">
    <name type="scientific">Trichlorobacter thiogenes</name>
    <dbReference type="NCBI Taxonomy" id="115783"/>
    <lineage>
        <taxon>Bacteria</taxon>
        <taxon>Pseudomonadati</taxon>
        <taxon>Thermodesulfobacteriota</taxon>
        <taxon>Desulfuromonadia</taxon>
        <taxon>Geobacterales</taxon>
        <taxon>Geobacteraceae</taxon>
        <taxon>Trichlorobacter</taxon>
    </lineage>
</organism>
<dbReference type="OrthoDB" id="262245at2"/>
<dbReference type="SUPFAM" id="SSF81296">
    <property type="entry name" value="E set domains"/>
    <property type="match status" value="1"/>
</dbReference>
<dbReference type="Gene3D" id="2.60.40.10">
    <property type="entry name" value="Immunoglobulins"/>
    <property type="match status" value="3"/>
</dbReference>
<dbReference type="InterPro" id="IPR001791">
    <property type="entry name" value="Laminin_G"/>
</dbReference>
<dbReference type="Pfam" id="PF01833">
    <property type="entry name" value="TIG"/>
    <property type="match status" value="1"/>
</dbReference>
<dbReference type="SUPFAM" id="SSF49899">
    <property type="entry name" value="Concanavalin A-like lectins/glucanases"/>
    <property type="match status" value="2"/>
</dbReference>
<sequence length="1317" mass="136420">MRQLKLMLMVLFSTLLFCSQAWSLDRFVDLNDGTMLDTASSLLRLKNAGCYYNNNWEKSTLLSAALASGVCGLTDGSVAGNWRLPTLDELRAVTYAGYREDSLVAAGFTNPWGYFHSSTIDASTGNAWSVSMESGWESSNGGAGRAWAVRPVLYWSVDPYIMLGNGNFGSISVNSVSTGHQIILKNSASSSVLTSLAISMNGSDADQFVLALGGTTPCSSLTSFTLVAGTSCTVLVSAKPTTVGSKSANLVVTANSQSMIAPLSVTGVIPVTYNSNGSTAGVVPTDSQEYLAGATVTVLDNSGGLAKTGYLFNGWNTAADGSGTNYQPGATFSYAGPVTLYAKWSVPTAPPNGLVSWWRGEGNATDTQGRNNGTLQGGATYIPGLVGQAFNFDNATAQYVSVPSSSFLNIYGTHSVSFWVKLTTLPPASKAYYVVSKWTNAAEHKQININADGKVFYYLFGTTAGSGVSSTAALQTGVWTHVAATYDGANMKIYINGALSASTPANNDVGDSNGTLYLGNNPLIAASYSGANFNGQLDELGWFNSTLSASEIANIYNAGSAGWALPRFIDLNDGTMLDTSSSLRWLKNASCLGKQKWDAAISTAAGLAAPAPACSLTDGSVAGDWHLPTIEELQTLVAPPDNYRYDTLNAAGFADVQAYWYWSSSPYTTPSPYIDISNFAWDVKLTDGNSYFDGKFNASYVWPVRGGQYWTLDSLIVSGGADFGSVPVGSTSSGHSFILKNSSASSPLISSVTLSGTDASQFAVATGGANPCSSLTSLTLAGGASCTVLVSAKPTTISSKSANLTATVGGLSINVPLTATGAALSVTYNGNGNSSGSVPVDSTGYALNATATVLDNSGGLAKSGYAFNGWNTAADGNGTSYQPGATFSIAAPTTLYARWVAPIAPPSGLVSWWRGEGNGLDALGANNGTLHSASSFAFATGKVGQAFSFSGATTEYVDAPNSASLNFGTNDFAIATWIKTTLPSAAYTWKRLVTKRGTSGNWYSLTLNGPVAGAVTFEIAAGVSMSSSVAVNDGKWHHIAVSRDPAGTPRNYRLYIDGVENSSMTDDGWNLDNSAPLEMGKWFTESNGGIYSGLMDELQIFNRSLSAVEILSIYSAGPAGLALVPTVTNISPSSGFASGGTTVTITGTNLIGATAVKFDATDAAGFSAGSDTQITATSPAGLVGQTVDITVTTPGGTSATSSFDQFSYTLQYQAQNHSTNPYTPYSTLAGAISAASTSIVEDIRAYGGQFDGDFTLGTSLNLYGGYDEMFNVKGSLPTTLNGSLTVDGGTAKVDSVTVKGVLNIKNGSLQASGVVVQ</sequence>
<dbReference type="Gene3D" id="2.60.120.200">
    <property type="match status" value="2"/>
</dbReference>
<dbReference type="STRING" id="115783.SAMN02745119_01710"/>
<dbReference type="NCBIfam" id="NF012200">
    <property type="entry name" value="choice_anch_D"/>
    <property type="match status" value="2"/>
</dbReference>
<dbReference type="Pfam" id="PF09479">
    <property type="entry name" value="Flg_new"/>
    <property type="match status" value="2"/>
</dbReference>
<evidence type="ECO:0000313" key="7">
    <source>
        <dbReference type="Proteomes" id="UP000190102"/>
    </source>
</evidence>
<proteinExistence type="predicted"/>
<dbReference type="InterPro" id="IPR013320">
    <property type="entry name" value="ConA-like_dom_sf"/>
</dbReference>
<reference evidence="7" key="1">
    <citation type="submission" date="2017-02" db="EMBL/GenBank/DDBJ databases">
        <authorList>
            <person name="Varghese N."/>
            <person name="Submissions S."/>
        </authorList>
    </citation>
    <scope>NUCLEOTIDE SEQUENCE [LARGE SCALE GENOMIC DNA]</scope>
    <source>
        <strain evidence="7">ATCC BAA-34</strain>
    </source>
</reference>
<protein>
    <submittedName>
        <fullName evidence="6">CRISPR-associated protein Cas5, N-terminal domain-containing protein</fullName>
    </submittedName>
</protein>
<dbReference type="Pfam" id="PF13385">
    <property type="entry name" value="Laminin_G_3"/>
    <property type="match status" value="2"/>
</dbReference>
<evidence type="ECO:0000256" key="2">
    <source>
        <dbReference type="ARBA" id="ARBA00022729"/>
    </source>
</evidence>
<dbReference type="InterPro" id="IPR002909">
    <property type="entry name" value="IPT_dom"/>
</dbReference>
<evidence type="ECO:0000256" key="3">
    <source>
        <dbReference type="ARBA" id="ARBA00023157"/>
    </source>
</evidence>
<dbReference type="SMART" id="SM00560">
    <property type="entry name" value="LamGL"/>
    <property type="match status" value="2"/>
</dbReference>
<dbReference type="Gene3D" id="2.60.40.4270">
    <property type="entry name" value="Listeria-Bacteroides repeat domain"/>
    <property type="match status" value="2"/>
</dbReference>
<gene>
    <name evidence="6" type="ORF">SAMN02745119_01710</name>
</gene>
<keyword evidence="7" id="KW-1185">Reference proteome</keyword>
<dbReference type="InterPro" id="IPR006558">
    <property type="entry name" value="LamG-like"/>
</dbReference>
<keyword evidence="3" id="KW-1015">Disulfide bond</keyword>
<dbReference type="InterPro" id="IPR013378">
    <property type="entry name" value="InlB-like_B-rpt"/>
</dbReference>
<dbReference type="InterPro" id="IPR014756">
    <property type="entry name" value="Ig_E-set"/>
</dbReference>
<dbReference type="EMBL" id="FUWR01000008">
    <property type="protein sequence ID" value="SJZ82130.1"/>
    <property type="molecule type" value="Genomic_DNA"/>
</dbReference>
<dbReference type="InterPro" id="IPR042229">
    <property type="entry name" value="Listeria/Bacterioides_rpt_sf"/>
</dbReference>
<name>A0A1T4NS63_9BACT</name>
<dbReference type="PANTHER" id="PTHR42535:SF2">
    <property type="entry name" value="CHROMOSOME UNDETERMINED SCAFFOLD_146, WHOLE GENOME SHOTGUN SEQUENCE"/>
    <property type="match status" value="1"/>
</dbReference>
<feature type="signal peptide" evidence="4">
    <location>
        <begin position="1"/>
        <end position="23"/>
    </location>
</feature>